<sequence>MSALSNAIQISFYHIKIIAKSVGIYERKKAFIRNFFKRKIGPGTST</sequence>
<reference evidence="1 2" key="1">
    <citation type="submission" date="2016-01" db="EMBL/GenBank/DDBJ databases">
        <title>Genome Sequences of Twelve Sporeforming Bacillus Species Isolated from Foods.</title>
        <authorList>
            <person name="Berendsen E.M."/>
            <person name="Wells-Bennik M.H."/>
            <person name="Krawcyk A.O."/>
            <person name="De Jong A."/>
            <person name="Holsappel S."/>
            <person name="Eijlander R.T."/>
            <person name="Kuipers O.P."/>
        </authorList>
    </citation>
    <scope>NUCLEOTIDE SEQUENCE [LARGE SCALE GENOMIC DNA]</scope>
    <source>
        <strain evidence="1 2">B4099</strain>
    </source>
</reference>
<comment type="caution">
    <text evidence="1">The sequence shown here is derived from an EMBL/GenBank/DDBJ whole genome shotgun (WGS) entry which is preliminary data.</text>
</comment>
<dbReference type="EMBL" id="LQYI01000068">
    <property type="protein sequence ID" value="KYC67614.1"/>
    <property type="molecule type" value="Genomic_DNA"/>
</dbReference>
<organism evidence="1 2">
    <name type="scientific">Heyndrickxia coagulans</name>
    <name type="common">Weizmannia coagulans</name>
    <dbReference type="NCBI Taxonomy" id="1398"/>
    <lineage>
        <taxon>Bacteria</taxon>
        <taxon>Bacillati</taxon>
        <taxon>Bacillota</taxon>
        <taxon>Bacilli</taxon>
        <taxon>Bacillales</taxon>
        <taxon>Bacillaceae</taxon>
        <taxon>Heyndrickxia</taxon>
    </lineage>
</organism>
<evidence type="ECO:0000313" key="2">
    <source>
        <dbReference type="Proteomes" id="UP000075304"/>
    </source>
</evidence>
<dbReference type="AlphaFoldDB" id="A0A150KDG7"/>
<name>A0A150KDG7_HEYCO</name>
<accession>A0A150KDG7</accession>
<dbReference type="Proteomes" id="UP000075304">
    <property type="component" value="Unassembled WGS sequence"/>
</dbReference>
<proteinExistence type="predicted"/>
<protein>
    <submittedName>
        <fullName evidence="1">Uncharacterized protein</fullName>
    </submittedName>
</protein>
<gene>
    <name evidence="1" type="ORF">B4099_2103</name>
</gene>
<dbReference type="PATRIC" id="fig|1398.25.peg.3483"/>
<evidence type="ECO:0000313" key="1">
    <source>
        <dbReference type="EMBL" id="KYC67614.1"/>
    </source>
</evidence>